<protein>
    <submittedName>
        <fullName evidence="7">Uncharacterized protein</fullName>
    </submittedName>
</protein>
<proteinExistence type="predicted"/>
<keyword evidence="3 6" id="KW-1133">Transmembrane helix</keyword>
<dbReference type="PANTHER" id="PTHR21389">
    <property type="entry name" value="P53 INDUCED PROTEIN"/>
    <property type="match status" value="1"/>
</dbReference>
<evidence type="ECO:0000313" key="8">
    <source>
        <dbReference type="Proteomes" id="UP000009131"/>
    </source>
</evidence>
<feature type="transmembrane region" description="Helical" evidence="6">
    <location>
        <begin position="155"/>
        <end position="172"/>
    </location>
</feature>
<feature type="region of interest" description="Disordered" evidence="5">
    <location>
        <begin position="336"/>
        <end position="400"/>
    </location>
</feature>
<dbReference type="Proteomes" id="UP000009131">
    <property type="component" value="Unassembled WGS sequence"/>
</dbReference>
<feature type="transmembrane region" description="Helical" evidence="6">
    <location>
        <begin position="239"/>
        <end position="258"/>
    </location>
</feature>
<dbReference type="InterPro" id="IPR059112">
    <property type="entry name" value="CysZ/EI24"/>
</dbReference>
<reference evidence="7 8" key="1">
    <citation type="journal article" date="2011" name="J. Gen. Appl. Microbiol.">
        <title>Draft genome sequencing of the enigmatic basidiomycete Mixia osmundae.</title>
        <authorList>
            <person name="Nishida H."/>
            <person name="Nagatsuka Y."/>
            <person name="Sugiyama J."/>
        </authorList>
    </citation>
    <scope>NUCLEOTIDE SEQUENCE [LARGE SCALE GENOMIC DNA]</scope>
    <source>
        <strain evidence="8">CBS 9802 / IAM 14324 / JCM 22182 / KY 12970</strain>
    </source>
</reference>
<keyword evidence="8" id="KW-1185">Reference proteome</keyword>
<organism evidence="7 8">
    <name type="scientific">Mixia osmundae (strain CBS 9802 / IAM 14324 / JCM 22182 / KY 12970)</name>
    <dbReference type="NCBI Taxonomy" id="764103"/>
    <lineage>
        <taxon>Eukaryota</taxon>
        <taxon>Fungi</taxon>
        <taxon>Dikarya</taxon>
        <taxon>Basidiomycota</taxon>
        <taxon>Pucciniomycotina</taxon>
        <taxon>Mixiomycetes</taxon>
        <taxon>Mixiales</taxon>
        <taxon>Mixiaceae</taxon>
        <taxon>Mixia</taxon>
    </lineage>
</organism>
<dbReference type="GO" id="GO:0016236">
    <property type="term" value="P:macroautophagy"/>
    <property type="evidence" value="ECO:0007669"/>
    <property type="project" value="TreeGrafter"/>
</dbReference>
<dbReference type="GO" id="GO:0005783">
    <property type="term" value="C:endoplasmic reticulum"/>
    <property type="evidence" value="ECO:0007669"/>
    <property type="project" value="TreeGrafter"/>
</dbReference>
<dbReference type="EMBL" id="BABT02000028">
    <property type="protein sequence ID" value="GAA94147.1"/>
    <property type="molecule type" value="Genomic_DNA"/>
</dbReference>
<dbReference type="HOGENOM" id="CLU_637909_0_0_1"/>
<evidence type="ECO:0000256" key="6">
    <source>
        <dbReference type="SAM" id="Phobius"/>
    </source>
</evidence>
<keyword evidence="2 6" id="KW-0812">Transmembrane</keyword>
<comment type="caution">
    <text evidence="7">The sequence shown here is derived from an EMBL/GenBank/DDBJ whole genome shotgun (WGS) entry which is preliminary data.</text>
</comment>
<evidence type="ECO:0000256" key="1">
    <source>
        <dbReference type="ARBA" id="ARBA00004141"/>
    </source>
</evidence>
<evidence type="ECO:0000256" key="2">
    <source>
        <dbReference type="ARBA" id="ARBA00022692"/>
    </source>
</evidence>
<dbReference type="OrthoDB" id="266518at2759"/>
<reference evidence="7 8" key="2">
    <citation type="journal article" date="2012" name="Open Biol.">
        <title>Characteristics of nucleosomes and linker DNA regions on the genome of the basidiomycete Mixia osmundae revealed by mono- and dinucleosome mapping.</title>
        <authorList>
            <person name="Nishida H."/>
            <person name="Kondo S."/>
            <person name="Matsumoto T."/>
            <person name="Suzuki Y."/>
            <person name="Yoshikawa H."/>
            <person name="Taylor T.D."/>
            <person name="Sugiyama J."/>
        </authorList>
    </citation>
    <scope>NUCLEOTIDE SEQUENCE [LARGE SCALE GENOMIC DNA]</scope>
    <source>
        <strain evidence="8">CBS 9802 / IAM 14324 / JCM 22182 / KY 12970</strain>
    </source>
</reference>
<feature type="transmembrane region" description="Helical" evidence="6">
    <location>
        <begin position="95"/>
        <end position="116"/>
    </location>
</feature>
<accession>G7DU87</accession>
<dbReference type="Pfam" id="PF07264">
    <property type="entry name" value="EI24"/>
    <property type="match status" value="1"/>
</dbReference>
<dbReference type="STRING" id="764103.G7DU87"/>
<feature type="compositionally biased region" description="Polar residues" evidence="5">
    <location>
        <begin position="391"/>
        <end position="400"/>
    </location>
</feature>
<evidence type="ECO:0000256" key="3">
    <source>
        <dbReference type="ARBA" id="ARBA00022989"/>
    </source>
</evidence>
<comment type="subcellular location">
    <subcellularLocation>
        <location evidence="1">Membrane</location>
        <topology evidence="1">Multi-pass membrane protein</topology>
    </subcellularLocation>
</comment>
<dbReference type="PANTHER" id="PTHR21389:SF0">
    <property type="entry name" value="ETOPOSIDE-INDUCED PROTEIN 2.4 HOMOLOG"/>
    <property type="match status" value="1"/>
</dbReference>
<feature type="transmembrane region" description="Helical" evidence="6">
    <location>
        <begin position="178"/>
        <end position="195"/>
    </location>
</feature>
<evidence type="ECO:0000256" key="4">
    <source>
        <dbReference type="ARBA" id="ARBA00023136"/>
    </source>
</evidence>
<dbReference type="GO" id="GO:0016020">
    <property type="term" value="C:membrane"/>
    <property type="evidence" value="ECO:0007669"/>
    <property type="project" value="UniProtKB-SubCell"/>
</dbReference>
<feature type="compositionally biased region" description="Low complexity" evidence="5">
    <location>
        <begin position="355"/>
        <end position="380"/>
    </location>
</feature>
<dbReference type="AlphaFoldDB" id="G7DU87"/>
<name>G7DU87_MIXOS</name>
<dbReference type="InParanoid" id="G7DU87"/>
<evidence type="ECO:0000313" key="7">
    <source>
        <dbReference type="EMBL" id="GAA94147.1"/>
    </source>
</evidence>
<gene>
    <name evidence="7" type="primary">Mo00795</name>
    <name evidence="7" type="ORF">E5Q_00795</name>
</gene>
<keyword evidence="4 6" id="KW-0472">Membrane</keyword>
<evidence type="ECO:0000256" key="5">
    <source>
        <dbReference type="SAM" id="MobiDB-lite"/>
    </source>
</evidence>
<sequence length="425" mass="46111">MQQLSLGQTARLNYDLLLRGLSDASQYRKTIKNVQSHPVIQSNLIKSTVLQLLVLGSVLLFDSVLVPTLFSEASYTSFNGIGSTSDRSRRQTTSLYYELFFLYPLLGLSFFLQGIFNLNLASTQSLQGGEPVALPLGKSSSSGSKSLIAKALQESYRVLLIMHYLLVCFVLYRVPLLGKPACFIYMAAIGGWYCFEFQLVSKGLSLSQRVRYLEERVPYFAGFGTPLTVISFWHSNAIVNMAIFAIAFPLFLVMATQAEPRPLDPSKPLADSVLPQRGAEDHVAAAVNDNSAHLPPNATPHSSVPKRIPLLVGAVIIHDFVAKHLWPHIARKIGSNSSATHKKSAAPQTNWQPHSSNGGASYANSAAAWRSNAAPRYAAAPPGPSPPLRMQNGTSDAFAQGFASSTAGRVDIADTGAYAAARRRK</sequence>
<dbReference type="eggNOG" id="KOG3966">
    <property type="taxonomic scope" value="Eukaryota"/>
</dbReference>